<dbReference type="EMBL" id="CABVMM010000004">
    <property type="protein sequence ID" value="VVU99954.1"/>
    <property type="molecule type" value="Genomic_DNA"/>
</dbReference>
<comment type="caution">
    <text evidence="1">The sequence shown here is derived from an EMBL/GenBank/DDBJ whole genome shotgun (WGS) entry which is preliminary data.</text>
</comment>
<organism evidence="1 2">
    <name type="scientific">Mesonia oceanica</name>
    <dbReference type="NCBI Taxonomy" id="2687242"/>
    <lineage>
        <taxon>Bacteria</taxon>
        <taxon>Pseudomonadati</taxon>
        <taxon>Bacteroidota</taxon>
        <taxon>Flavobacteriia</taxon>
        <taxon>Flavobacteriales</taxon>
        <taxon>Flavobacteriaceae</taxon>
        <taxon>Mesonia</taxon>
    </lineage>
</organism>
<name>A0AC61Y697_9FLAO</name>
<evidence type="ECO:0000313" key="2">
    <source>
        <dbReference type="Proteomes" id="UP000356253"/>
    </source>
</evidence>
<gene>
    <name evidence="1" type="ORF">FVB9532_01216</name>
</gene>
<reference evidence="1" key="1">
    <citation type="submission" date="2019-09" db="EMBL/GenBank/DDBJ databases">
        <authorList>
            <person name="Rodrigo-Torres L."/>
            <person name="Arahal R. D."/>
            <person name="Lucena T."/>
        </authorList>
    </citation>
    <scope>NUCLEOTIDE SEQUENCE</scope>
    <source>
        <strain evidence="1">ISS653</strain>
    </source>
</reference>
<proteinExistence type="predicted"/>
<evidence type="ECO:0000313" key="1">
    <source>
        <dbReference type="EMBL" id="VVU99954.1"/>
    </source>
</evidence>
<keyword evidence="2" id="KW-1185">Reference proteome</keyword>
<dbReference type="Proteomes" id="UP000356253">
    <property type="component" value="Unassembled WGS sequence"/>
</dbReference>
<accession>A0AC61Y697</accession>
<protein>
    <submittedName>
        <fullName evidence="1">Uncharacterized protein</fullName>
    </submittedName>
</protein>
<sequence length="362" mass="40814">MKRYKYVIQLFLLKIVAMIKNLSILFIGIFLLTACDDGDIIVTTFDYDNETDLRTCSGDLDPNSDNQTAIIYNINNETYETIALAFTRNGFDGTFVRISDEDSNIVQDSTVTINLSTTNRIIYRTYNNQLPNDYFCQSIPPSSPQVNQEYISADGGYVEFITTIIEQDDNDGVPTEANAEDNYNGPYETTDPLDENYDTDGDGIPNFLDTDDDNDNVLTRNELNAEDLQTPVDPITGLADTDQDGIPNYLDEDDDGDGTLTRNEDLNARDELNEDGEPFLNPQDDVNENDLPNFLNPNISESIDPPLEELRDNNISRRFRTIVIAKNITLNKTNSDEQITLETLELGRFEVTVNQTLIVVLE</sequence>